<organism evidence="1 2">
    <name type="scientific">Tardiphaga robiniae</name>
    <dbReference type="NCBI Taxonomy" id="943830"/>
    <lineage>
        <taxon>Bacteria</taxon>
        <taxon>Pseudomonadati</taxon>
        <taxon>Pseudomonadota</taxon>
        <taxon>Alphaproteobacteria</taxon>
        <taxon>Hyphomicrobiales</taxon>
        <taxon>Nitrobacteraceae</taxon>
        <taxon>Tardiphaga</taxon>
    </lineage>
</organism>
<keyword evidence="2" id="KW-1185">Reference proteome</keyword>
<dbReference type="Proteomes" id="UP000076574">
    <property type="component" value="Unassembled WGS sequence"/>
</dbReference>
<gene>
    <name evidence="1" type="ORF">A4A58_19360</name>
</gene>
<dbReference type="EMBL" id="LVYV01000056">
    <property type="protein sequence ID" value="KZD20393.1"/>
    <property type="molecule type" value="Genomic_DNA"/>
</dbReference>
<sequence>MNTDNGADEHVIYQTRFQGRVLDFRGRPVFLRYDCCEFVKCQILLDEGTTSVAFTYCTFEDCNIDAIQADEHRGVVARDNIFKPPIENRRLNLERRLALALAARDVSRGRRFP</sequence>
<comment type="caution">
    <text evidence="1">The sequence shown here is derived from an EMBL/GenBank/DDBJ whole genome shotgun (WGS) entry which is preliminary data.</text>
</comment>
<dbReference type="AlphaFoldDB" id="A0A163X478"/>
<accession>A0A163X478</accession>
<evidence type="ECO:0000313" key="2">
    <source>
        <dbReference type="Proteomes" id="UP000076574"/>
    </source>
</evidence>
<name>A0A163X478_9BRAD</name>
<protein>
    <submittedName>
        <fullName evidence="1">Uncharacterized protein</fullName>
    </submittedName>
</protein>
<proteinExistence type="predicted"/>
<reference evidence="1 2" key="1">
    <citation type="submission" date="2016-03" db="EMBL/GenBank/DDBJ databases">
        <title>Microsymbionts genomes from the relict species Vavilovia formosa (Stev.) Fed.</title>
        <authorList>
            <person name="Kopat V."/>
            <person name="Chirak E."/>
            <person name="Kimeklis A."/>
            <person name="Andronov E."/>
        </authorList>
    </citation>
    <scope>NUCLEOTIDE SEQUENCE [LARGE SCALE GENOMIC DNA]</scope>
    <source>
        <strain evidence="1 2">Vaf07</strain>
    </source>
</reference>
<evidence type="ECO:0000313" key="1">
    <source>
        <dbReference type="EMBL" id="KZD20393.1"/>
    </source>
</evidence>